<evidence type="ECO:0000256" key="2">
    <source>
        <dbReference type="ARBA" id="ARBA00022741"/>
    </source>
</evidence>
<name>A0ABD3R2P1_9STRA</name>
<evidence type="ECO:0000256" key="4">
    <source>
        <dbReference type="SAM" id="MobiDB-lite"/>
    </source>
</evidence>
<feature type="compositionally biased region" description="Polar residues" evidence="4">
    <location>
        <begin position="79"/>
        <end position="97"/>
    </location>
</feature>
<keyword evidence="1" id="KW-0436">Ligase</keyword>
<dbReference type="SUPFAM" id="SSF56059">
    <property type="entry name" value="Glutathione synthetase ATP-binding domain-like"/>
    <property type="match status" value="1"/>
</dbReference>
<evidence type="ECO:0000313" key="6">
    <source>
        <dbReference type="Proteomes" id="UP001516023"/>
    </source>
</evidence>
<protein>
    <submittedName>
        <fullName evidence="5">Uncharacterized protein</fullName>
    </submittedName>
</protein>
<keyword evidence="3" id="KW-0067">ATP-binding</keyword>
<dbReference type="AlphaFoldDB" id="A0ABD3R2P1"/>
<feature type="compositionally biased region" description="Low complexity" evidence="4">
    <location>
        <begin position="137"/>
        <end position="146"/>
    </location>
</feature>
<dbReference type="EMBL" id="JABMIG020000001">
    <property type="protein sequence ID" value="KAL3805906.1"/>
    <property type="molecule type" value="Genomic_DNA"/>
</dbReference>
<dbReference type="GO" id="GO:0016874">
    <property type="term" value="F:ligase activity"/>
    <property type="evidence" value="ECO:0007669"/>
    <property type="project" value="UniProtKB-KW"/>
</dbReference>
<dbReference type="Pfam" id="PF03133">
    <property type="entry name" value="TTL"/>
    <property type="match status" value="1"/>
</dbReference>
<dbReference type="GO" id="GO:0005524">
    <property type="term" value="F:ATP binding"/>
    <property type="evidence" value="ECO:0007669"/>
    <property type="project" value="UniProtKB-KW"/>
</dbReference>
<sequence length="975" mass="110238">MTDSDVDLSSFPLLRIDQVRRHSTETLVESERQISELKDIDCIATFVSKLLAQIRQELFRRRGRSADTLGAGTDEPVTQLLTQPSSHENLNNDTRLSATERKSSSKSPLKEKSGTNATPTPRHHKPPPTISFFVPNSPKSKASSFRSRSKLAKASLNARSHDAITRECQQLRKERTRIALATMREWRMQREQWRQRREKLMAEERRNLRIRRRERREREERVKSSMQEAALEAKELALQSGFSNEEAILEAAAAAARVIDDDSTVFDESCAGCSDVVSFPDDDVGGDDFLGNDSATSSTVIQDIIFNKSSETSQQVGIQEKFVAIPDSYDKSISHSKDIKILYNVTDEITVSPNNCEMVCDHVLASVHDDDITAEKKSFSAHDNDNTSENVSLTGRSDRNPDDALDDANEDAATCKQKINKLDIISDTFEEGASILKSESPRYNKGKQIEEDCPFALERDITSNNAHNEEERFSPPIPKPKRFLDVFPSFSHIFSPFVSGVRSKSDELDFIKCLQIQLERISNLERLVDPGIKSESYGDHAKSLLRYHIKSHRPEVVDIIRKTLSNCPLNEWEEIHDGTWNLLWTWGMPNAADFDHLMVFQKISRFRLTRGLTRKDLLKKNIERCDRKSKGYSFGSNSEKGAFHIMPLTYALPHEYNAFVSGFTSIQNASGSKRSNVWIIKPIGLSRGRGISLVDNITDVSYSQPIVIQKYIDDPLCFMGYKFDLRVYILVTSFSPLEAFIYREGLARFGSRKYTTNAQSIHDLRIHLTNSSIQKEFGGEVDRSHPAFLAGSSNGAESKVAMTWLWKRLDDIGIDSKLLWSRIVDVCTKALVAGGSGIPFQPNSFELFGFDLMFDQNLKCWLIEVNSSPSLSCETKLDVRIKGNLIRDTIALVDPPLISHEALACICTRRLSRRKDVSNLSSGAILEQDLRRIFKDKIPRVYGEMPKKVGCYERIAPGTASFNRLINELNSNNIH</sequence>
<dbReference type="InterPro" id="IPR004344">
    <property type="entry name" value="TTL/TTLL_fam"/>
</dbReference>
<keyword evidence="6" id="KW-1185">Reference proteome</keyword>
<dbReference type="PROSITE" id="PS51221">
    <property type="entry name" value="TTL"/>
    <property type="match status" value="1"/>
</dbReference>
<accession>A0ABD3R2P1</accession>
<proteinExistence type="predicted"/>
<evidence type="ECO:0000256" key="3">
    <source>
        <dbReference type="ARBA" id="ARBA00022840"/>
    </source>
</evidence>
<feature type="region of interest" description="Disordered" evidence="4">
    <location>
        <begin position="378"/>
        <end position="407"/>
    </location>
</feature>
<evidence type="ECO:0000313" key="5">
    <source>
        <dbReference type="EMBL" id="KAL3805906.1"/>
    </source>
</evidence>
<reference evidence="5 6" key="1">
    <citation type="journal article" date="2020" name="G3 (Bethesda)">
        <title>Improved Reference Genome for Cyclotella cryptica CCMP332, a Model for Cell Wall Morphogenesis, Salinity Adaptation, and Lipid Production in Diatoms (Bacillariophyta).</title>
        <authorList>
            <person name="Roberts W.R."/>
            <person name="Downey K.M."/>
            <person name="Ruck E.C."/>
            <person name="Traller J.C."/>
            <person name="Alverson A.J."/>
        </authorList>
    </citation>
    <scope>NUCLEOTIDE SEQUENCE [LARGE SCALE GENOMIC DNA]</scope>
    <source>
        <strain evidence="5 6">CCMP332</strain>
    </source>
</reference>
<keyword evidence="2" id="KW-0547">Nucleotide-binding</keyword>
<feature type="region of interest" description="Disordered" evidence="4">
    <location>
        <begin position="66"/>
        <end position="156"/>
    </location>
</feature>
<dbReference type="PANTHER" id="PTHR12241">
    <property type="entry name" value="TUBULIN POLYGLUTAMYLASE"/>
    <property type="match status" value="1"/>
</dbReference>
<evidence type="ECO:0000256" key="1">
    <source>
        <dbReference type="ARBA" id="ARBA00022598"/>
    </source>
</evidence>
<feature type="compositionally biased region" description="Basic and acidic residues" evidence="4">
    <location>
        <begin position="98"/>
        <end position="113"/>
    </location>
</feature>
<dbReference type="Gene3D" id="3.30.470.20">
    <property type="entry name" value="ATP-grasp fold, B domain"/>
    <property type="match status" value="1"/>
</dbReference>
<organism evidence="5 6">
    <name type="scientific">Cyclotella cryptica</name>
    <dbReference type="NCBI Taxonomy" id="29204"/>
    <lineage>
        <taxon>Eukaryota</taxon>
        <taxon>Sar</taxon>
        <taxon>Stramenopiles</taxon>
        <taxon>Ochrophyta</taxon>
        <taxon>Bacillariophyta</taxon>
        <taxon>Coscinodiscophyceae</taxon>
        <taxon>Thalassiosirophycidae</taxon>
        <taxon>Stephanodiscales</taxon>
        <taxon>Stephanodiscaceae</taxon>
        <taxon>Cyclotella</taxon>
    </lineage>
</organism>
<dbReference type="PANTHER" id="PTHR12241:SF155">
    <property type="entry name" value="TUBULIN-TYROSINE LIGASE FAMILY PROTEIN"/>
    <property type="match status" value="1"/>
</dbReference>
<dbReference type="Proteomes" id="UP001516023">
    <property type="component" value="Unassembled WGS sequence"/>
</dbReference>
<gene>
    <name evidence="5" type="ORF">HJC23_007867</name>
</gene>
<comment type="caution">
    <text evidence="5">The sequence shown here is derived from an EMBL/GenBank/DDBJ whole genome shotgun (WGS) entry which is preliminary data.</text>
</comment>